<feature type="region of interest" description="Disordered" evidence="8">
    <location>
        <begin position="600"/>
        <end position="640"/>
    </location>
</feature>
<feature type="region of interest" description="Disordered" evidence="8">
    <location>
        <begin position="216"/>
        <end position="274"/>
    </location>
</feature>
<keyword evidence="11" id="KW-1185">Reference proteome</keyword>
<comment type="subcellular location">
    <subcellularLocation>
        <location evidence="1">Nucleus</location>
    </subcellularLocation>
</comment>
<keyword evidence="5" id="KW-0804">Transcription</keyword>
<evidence type="ECO:0000313" key="10">
    <source>
        <dbReference type="EMBL" id="GER49994.1"/>
    </source>
</evidence>
<name>A0A5A7R0T6_STRAF</name>
<dbReference type="OrthoDB" id="1912868at2759"/>
<feature type="region of interest" description="Disordered" evidence="8">
    <location>
        <begin position="60"/>
        <end position="98"/>
    </location>
</feature>
<dbReference type="PANTHER" id="PTHR31429:SF86">
    <property type="entry name" value="WRKY TRANSCRIPTION FACTOR 61-RELATED"/>
    <property type="match status" value="1"/>
</dbReference>
<feature type="compositionally biased region" description="Low complexity" evidence="8">
    <location>
        <begin position="72"/>
        <end position="81"/>
    </location>
</feature>
<reference evidence="11" key="1">
    <citation type="journal article" date="2019" name="Curr. Biol.">
        <title>Genome Sequence of Striga asiatica Provides Insight into the Evolution of Plant Parasitism.</title>
        <authorList>
            <person name="Yoshida S."/>
            <person name="Kim S."/>
            <person name="Wafula E.K."/>
            <person name="Tanskanen J."/>
            <person name="Kim Y.M."/>
            <person name="Honaas L."/>
            <person name="Yang Z."/>
            <person name="Spallek T."/>
            <person name="Conn C.E."/>
            <person name="Ichihashi Y."/>
            <person name="Cheong K."/>
            <person name="Cui S."/>
            <person name="Der J.P."/>
            <person name="Gundlach H."/>
            <person name="Jiao Y."/>
            <person name="Hori C."/>
            <person name="Ishida J.K."/>
            <person name="Kasahara H."/>
            <person name="Kiba T."/>
            <person name="Kim M.S."/>
            <person name="Koo N."/>
            <person name="Laohavisit A."/>
            <person name="Lee Y.H."/>
            <person name="Lumba S."/>
            <person name="McCourt P."/>
            <person name="Mortimer J.C."/>
            <person name="Mutuku J.M."/>
            <person name="Nomura T."/>
            <person name="Sasaki-Sekimoto Y."/>
            <person name="Seto Y."/>
            <person name="Wang Y."/>
            <person name="Wakatake T."/>
            <person name="Sakakibara H."/>
            <person name="Demura T."/>
            <person name="Yamaguchi S."/>
            <person name="Yoneyama K."/>
            <person name="Manabe R.I."/>
            <person name="Nelson D.C."/>
            <person name="Schulman A.H."/>
            <person name="Timko M.P."/>
            <person name="dePamphilis C.W."/>
            <person name="Choi D."/>
            <person name="Shirasu K."/>
        </authorList>
    </citation>
    <scope>NUCLEOTIDE SEQUENCE [LARGE SCALE GENOMIC DNA]</scope>
    <source>
        <strain evidence="11">cv. UVA1</strain>
    </source>
</reference>
<keyword evidence="2" id="KW-0805">Transcription regulation</keyword>
<feature type="region of interest" description="Disordered" evidence="8">
    <location>
        <begin position="165"/>
        <end position="201"/>
    </location>
</feature>
<evidence type="ECO:0000259" key="9">
    <source>
        <dbReference type="PROSITE" id="PS50811"/>
    </source>
</evidence>
<dbReference type="InterPro" id="IPR003657">
    <property type="entry name" value="WRKY_dom"/>
</dbReference>
<comment type="similarity">
    <text evidence="7">Belongs to the WRKY group II-b family.</text>
</comment>
<dbReference type="FunFam" id="2.20.25.80:FF:000002">
    <property type="entry name" value="probable WRKY transcription factor 31"/>
    <property type="match status" value="1"/>
</dbReference>
<gene>
    <name evidence="10" type="ORF">STAS_27274</name>
</gene>
<feature type="compositionally biased region" description="Polar residues" evidence="8">
    <location>
        <begin position="218"/>
        <end position="233"/>
    </location>
</feature>
<evidence type="ECO:0000256" key="7">
    <source>
        <dbReference type="ARBA" id="ARBA00061007"/>
    </source>
</evidence>
<organism evidence="10 11">
    <name type="scientific">Striga asiatica</name>
    <name type="common">Asiatic witchweed</name>
    <name type="synonym">Buchnera asiatica</name>
    <dbReference type="NCBI Taxonomy" id="4170"/>
    <lineage>
        <taxon>Eukaryota</taxon>
        <taxon>Viridiplantae</taxon>
        <taxon>Streptophyta</taxon>
        <taxon>Embryophyta</taxon>
        <taxon>Tracheophyta</taxon>
        <taxon>Spermatophyta</taxon>
        <taxon>Magnoliopsida</taxon>
        <taxon>eudicotyledons</taxon>
        <taxon>Gunneridae</taxon>
        <taxon>Pentapetalae</taxon>
        <taxon>asterids</taxon>
        <taxon>lamiids</taxon>
        <taxon>Lamiales</taxon>
        <taxon>Orobanchaceae</taxon>
        <taxon>Buchnereae</taxon>
        <taxon>Striga</taxon>
    </lineage>
</organism>
<accession>A0A5A7R0T6</accession>
<dbReference type="SMART" id="SM00774">
    <property type="entry name" value="WRKY"/>
    <property type="match status" value="1"/>
</dbReference>
<protein>
    <submittedName>
        <fullName evidence="10">WRKY DNA-binding protein 72</fullName>
    </submittedName>
</protein>
<sequence length="640" mass="69104">METSFMKEENKGFESNGDGESCGKDVILQVGAGKRAPEDDEMKAASPNLKNFINCNSKQGSVVVKKMERSSPESGSRSSSSAKRQQLDDELGSSKAELNEVMEENQRLKMYLDRVLKDYRTLQMQYQDIIQHEPKNSPNSLTITPAHHHHDPMEESGELISLSLGISSPSDRTKDEQIQKTPRIENNANVHEGSDHDKEGLTLGLDCKTFQVPPQKLSVENSSPNHSLENSLDNEGKEEGGENWPGNNKSKSNVREGGDDELTQQNPAKRARVSVRVRCDTPTMNDGCQWRKYGQKIAKGNPCPRAYYRCTVAPSCPVRKQVQRCAEDMSILITTYEGTHNHPLPISATVMASTTSAAASMLTSGPSNSSIGSGPLSAVSASGNLNGLNFYSSHDNSRSKPFYLPNSTISSTPSYPTITLDLTSSAATSSSHLTRLTNIPPRYSATNLNFSESSALPISWTNGTLSYGPYQTMNKNQTTSTTSSLSFGAQPYENLYQTYLQKTNIANPSQQNMASPEAIAAATKAITSDPSFQSALVAALSSIITSNGNNASAMLQNQNEGEKSSQISNVKISEPNFPILSSFPSPASNANKCAPSFMNNSSSNTSTTQPAGGLMFLSTPFSNAKSKSSSPSDHGRDQAA</sequence>
<evidence type="ECO:0000313" key="11">
    <source>
        <dbReference type="Proteomes" id="UP000325081"/>
    </source>
</evidence>
<feature type="region of interest" description="Disordered" evidence="8">
    <location>
        <begin position="133"/>
        <end position="153"/>
    </location>
</feature>
<feature type="compositionally biased region" description="Basic and acidic residues" evidence="8">
    <location>
        <begin position="1"/>
        <end position="12"/>
    </location>
</feature>
<dbReference type="InterPro" id="IPR044810">
    <property type="entry name" value="WRKY_plant"/>
</dbReference>
<dbReference type="GO" id="GO:0005634">
    <property type="term" value="C:nucleus"/>
    <property type="evidence" value="ECO:0007669"/>
    <property type="project" value="UniProtKB-SubCell"/>
</dbReference>
<evidence type="ECO:0000256" key="3">
    <source>
        <dbReference type="ARBA" id="ARBA00023054"/>
    </source>
</evidence>
<dbReference type="PANTHER" id="PTHR31429">
    <property type="entry name" value="WRKY TRANSCRIPTION FACTOR 36-RELATED"/>
    <property type="match status" value="1"/>
</dbReference>
<comment type="caution">
    <text evidence="10">The sequence shown here is derived from an EMBL/GenBank/DDBJ whole genome shotgun (WGS) entry which is preliminary data.</text>
</comment>
<dbReference type="InterPro" id="IPR036576">
    <property type="entry name" value="WRKY_dom_sf"/>
</dbReference>
<evidence type="ECO:0000256" key="5">
    <source>
        <dbReference type="ARBA" id="ARBA00023163"/>
    </source>
</evidence>
<feature type="compositionally biased region" description="Low complexity" evidence="8">
    <location>
        <begin position="618"/>
        <end position="632"/>
    </location>
</feature>
<feature type="region of interest" description="Disordered" evidence="8">
    <location>
        <begin position="1"/>
        <end position="48"/>
    </location>
</feature>
<evidence type="ECO:0000256" key="8">
    <source>
        <dbReference type="SAM" id="MobiDB-lite"/>
    </source>
</evidence>
<keyword evidence="3" id="KW-0175">Coiled coil</keyword>
<evidence type="ECO:0000256" key="2">
    <source>
        <dbReference type="ARBA" id="ARBA00023015"/>
    </source>
</evidence>
<dbReference type="GO" id="GO:0043565">
    <property type="term" value="F:sequence-specific DNA binding"/>
    <property type="evidence" value="ECO:0007669"/>
    <property type="project" value="InterPro"/>
</dbReference>
<keyword evidence="4 10" id="KW-0238">DNA-binding</keyword>
<evidence type="ECO:0000256" key="6">
    <source>
        <dbReference type="ARBA" id="ARBA00023242"/>
    </source>
</evidence>
<dbReference type="Proteomes" id="UP000325081">
    <property type="component" value="Unassembled WGS sequence"/>
</dbReference>
<evidence type="ECO:0000256" key="4">
    <source>
        <dbReference type="ARBA" id="ARBA00023125"/>
    </source>
</evidence>
<dbReference type="Pfam" id="PF03106">
    <property type="entry name" value="WRKY"/>
    <property type="match status" value="1"/>
</dbReference>
<dbReference type="PROSITE" id="PS50811">
    <property type="entry name" value="WRKY"/>
    <property type="match status" value="1"/>
</dbReference>
<proteinExistence type="inferred from homology"/>
<keyword evidence="6" id="KW-0539">Nucleus</keyword>
<evidence type="ECO:0000256" key="1">
    <source>
        <dbReference type="ARBA" id="ARBA00004123"/>
    </source>
</evidence>
<dbReference type="EMBL" id="BKCP01008959">
    <property type="protein sequence ID" value="GER49994.1"/>
    <property type="molecule type" value="Genomic_DNA"/>
</dbReference>
<dbReference type="SUPFAM" id="SSF118290">
    <property type="entry name" value="WRKY DNA-binding domain"/>
    <property type="match status" value="1"/>
</dbReference>
<feature type="domain" description="WRKY" evidence="9">
    <location>
        <begin position="279"/>
        <end position="345"/>
    </location>
</feature>
<dbReference type="GO" id="GO:0003700">
    <property type="term" value="F:DNA-binding transcription factor activity"/>
    <property type="evidence" value="ECO:0007669"/>
    <property type="project" value="InterPro"/>
</dbReference>
<dbReference type="AlphaFoldDB" id="A0A5A7R0T6"/>
<dbReference type="Gene3D" id="2.20.25.80">
    <property type="entry name" value="WRKY domain"/>
    <property type="match status" value="1"/>
</dbReference>